<dbReference type="Proteomes" id="UP000316649">
    <property type="component" value="Unassembled WGS sequence"/>
</dbReference>
<protein>
    <recommendedName>
        <fullName evidence="4">2-amino-4-hydroxy-6-hydroxymethyldihydropteridine pyrophosphokinase</fullName>
        <ecNumber evidence="3">2.7.6.3</ecNumber>
    </recommendedName>
    <alternativeName>
        <fullName evidence="11">6-hydroxymethyl-7,8-dihydropterin pyrophosphokinase</fullName>
    </alternativeName>
    <alternativeName>
        <fullName evidence="12">7,8-dihydro-6-hydroxymethylpterin-pyrophosphokinase</fullName>
    </alternativeName>
</protein>
<name>A0A558DM58_9GAMM</name>
<proteinExistence type="inferred from homology"/>
<dbReference type="Pfam" id="PF01288">
    <property type="entry name" value="HPPK"/>
    <property type="match status" value="1"/>
</dbReference>
<dbReference type="InterPro" id="IPR000550">
    <property type="entry name" value="Hppk"/>
</dbReference>
<evidence type="ECO:0000256" key="6">
    <source>
        <dbReference type="ARBA" id="ARBA00022741"/>
    </source>
</evidence>
<feature type="domain" description="7,8-dihydro-6-hydroxymethylpterin-pyrophosphokinase" evidence="13">
    <location>
        <begin position="96"/>
        <end position="107"/>
    </location>
</feature>
<dbReference type="EC" id="2.7.6.3" evidence="3"/>
<evidence type="ECO:0000256" key="4">
    <source>
        <dbReference type="ARBA" id="ARBA00016218"/>
    </source>
</evidence>
<sequence length="167" mass="18348">MDRVVKRVPVTAYIGLGSNLADPVSQVQLACSELKQLPESHVLACSSLYRSPPMGPADQPDYINAVAAIETTLTPHQLLAELQAIEQRHGRKRERRWGARTLDLDLLIYAEMALSDERLTLPHPGLAERDFVLYPLQEIAPSLVVPGLGALDLLVGNCPSKGLSRYE</sequence>
<evidence type="ECO:0000256" key="12">
    <source>
        <dbReference type="ARBA" id="ARBA00033413"/>
    </source>
</evidence>
<dbReference type="GO" id="GO:0046656">
    <property type="term" value="P:folic acid biosynthetic process"/>
    <property type="evidence" value="ECO:0007669"/>
    <property type="project" value="UniProtKB-KW"/>
</dbReference>
<organism evidence="14 15">
    <name type="scientific">Sedimenticola selenatireducens</name>
    <dbReference type="NCBI Taxonomy" id="191960"/>
    <lineage>
        <taxon>Bacteria</taxon>
        <taxon>Pseudomonadati</taxon>
        <taxon>Pseudomonadota</taxon>
        <taxon>Gammaproteobacteria</taxon>
        <taxon>Chromatiales</taxon>
        <taxon>Sedimenticolaceae</taxon>
        <taxon>Sedimenticola</taxon>
    </lineage>
</organism>
<dbReference type="PANTHER" id="PTHR43071">
    <property type="entry name" value="2-AMINO-4-HYDROXY-6-HYDROXYMETHYLDIHYDROPTERIDINE PYROPHOSPHOKINASE"/>
    <property type="match status" value="1"/>
</dbReference>
<evidence type="ECO:0000256" key="11">
    <source>
        <dbReference type="ARBA" id="ARBA00029766"/>
    </source>
</evidence>
<comment type="caution">
    <text evidence="14">The sequence shown here is derived from an EMBL/GenBank/DDBJ whole genome shotgun (WGS) entry which is preliminary data.</text>
</comment>
<evidence type="ECO:0000256" key="10">
    <source>
        <dbReference type="ARBA" id="ARBA00029409"/>
    </source>
</evidence>
<dbReference type="PANTHER" id="PTHR43071:SF1">
    <property type="entry name" value="2-AMINO-4-HYDROXY-6-HYDROXYMETHYLDIHYDROPTERIDINE PYROPHOSPHOKINASE"/>
    <property type="match status" value="1"/>
</dbReference>
<dbReference type="Gene3D" id="3.30.70.560">
    <property type="entry name" value="7,8-Dihydro-6-hydroxymethylpterin-pyrophosphokinase HPPK"/>
    <property type="match status" value="1"/>
</dbReference>
<evidence type="ECO:0000256" key="7">
    <source>
        <dbReference type="ARBA" id="ARBA00022777"/>
    </source>
</evidence>
<evidence type="ECO:0000256" key="2">
    <source>
        <dbReference type="ARBA" id="ARBA00005810"/>
    </source>
</evidence>
<keyword evidence="9" id="KW-0289">Folate biosynthesis</keyword>
<keyword evidence="7 14" id="KW-0418">Kinase</keyword>
<evidence type="ECO:0000259" key="13">
    <source>
        <dbReference type="PROSITE" id="PS00794"/>
    </source>
</evidence>
<evidence type="ECO:0000256" key="9">
    <source>
        <dbReference type="ARBA" id="ARBA00022909"/>
    </source>
</evidence>
<comment type="similarity">
    <text evidence="2">Belongs to the HPPK family.</text>
</comment>
<dbReference type="PROSITE" id="PS00794">
    <property type="entry name" value="HPPK"/>
    <property type="match status" value="1"/>
</dbReference>
<evidence type="ECO:0000256" key="5">
    <source>
        <dbReference type="ARBA" id="ARBA00022679"/>
    </source>
</evidence>
<keyword evidence="8" id="KW-0067">ATP-binding</keyword>
<keyword evidence="6" id="KW-0547">Nucleotide-binding</keyword>
<keyword evidence="15" id="KW-1185">Reference proteome</keyword>
<dbReference type="NCBIfam" id="TIGR01498">
    <property type="entry name" value="folK"/>
    <property type="match status" value="1"/>
</dbReference>
<dbReference type="CDD" id="cd00483">
    <property type="entry name" value="HPPK"/>
    <property type="match status" value="1"/>
</dbReference>
<dbReference type="GO" id="GO:0016301">
    <property type="term" value="F:kinase activity"/>
    <property type="evidence" value="ECO:0007669"/>
    <property type="project" value="UniProtKB-KW"/>
</dbReference>
<comment type="pathway">
    <text evidence="1">Cofactor biosynthesis; tetrahydrofolate biosynthesis; 2-amino-4-hydroxy-6-hydroxymethyl-7,8-dihydropteridine diphosphate from 7,8-dihydroneopterin triphosphate: step 4/4.</text>
</comment>
<comment type="function">
    <text evidence="10">Catalyzes the transfer of pyrophosphate from adenosine triphosphate (ATP) to 6-hydroxymethyl-7,8-dihydropterin, an enzymatic step in folate biosynthesis pathway.</text>
</comment>
<dbReference type="InterPro" id="IPR035907">
    <property type="entry name" value="Hppk_sf"/>
</dbReference>
<dbReference type="EMBL" id="VMNH01000002">
    <property type="protein sequence ID" value="TVO78681.1"/>
    <property type="molecule type" value="Genomic_DNA"/>
</dbReference>
<dbReference type="GO" id="GO:0005524">
    <property type="term" value="F:ATP binding"/>
    <property type="evidence" value="ECO:0007669"/>
    <property type="project" value="UniProtKB-KW"/>
</dbReference>
<dbReference type="SUPFAM" id="SSF55083">
    <property type="entry name" value="6-hydroxymethyl-7,8-dihydropterin pyrophosphokinase, HPPK"/>
    <property type="match status" value="1"/>
</dbReference>
<evidence type="ECO:0000256" key="3">
    <source>
        <dbReference type="ARBA" id="ARBA00013253"/>
    </source>
</evidence>
<dbReference type="UniPathway" id="UPA00077">
    <property type="reaction ID" value="UER00155"/>
</dbReference>
<dbReference type="GO" id="GO:0003848">
    <property type="term" value="F:2-amino-4-hydroxy-6-hydroxymethyldihydropteridine diphosphokinase activity"/>
    <property type="evidence" value="ECO:0007669"/>
    <property type="project" value="UniProtKB-EC"/>
</dbReference>
<evidence type="ECO:0000256" key="8">
    <source>
        <dbReference type="ARBA" id="ARBA00022840"/>
    </source>
</evidence>
<dbReference type="AlphaFoldDB" id="A0A558DM58"/>
<evidence type="ECO:0000313" key="14">
    <source>
        <dbReference type="EMBL" id="TVO78681.1"/>
    </source>
</evidence>
<dbReference type="OrthoDB" id="9808041at2"/>
<accession>A0A558DM58</accession>
<reference evidence="14 15" key="1">
    <citation type="submission" date="2019-07" db="EMBL/GenBank/DDBJ databases">
        <title>The pathways for chlorine oxyanion respiration interact through the shared metabolite chlorate.</title>
        <authorList>
            <person name="Barnum T.P."/>
            <person name="Cheng Y."/>
            <person name="Hill K.A."/>
            <person name="Lucas L.N."/>
            <person name="Carlson H.K."/>
            <person name="Coates J.D."/>
        </authorList>
    </citation>
    <scope>NUCLEOTIDE SEQUENCE [LARGE SCALE GENOMIC DNA]</scope>
    <source>
        <strain evidence="14 15">BK-1</strain>
    </source>
</reference>
<evidence type="ECO:0000313" key="15">
    <source>
        <dbReference type="Proteomes" id="UP000316649"/>
    </source>
</evidence>
<gene>
    <name evidence="14" type="primary">folK</name>
    <name evidence="14" type="ORF">FHP88_00530</name>
</gene>
<dbReference type="GO" id="GO:0046654">
    <property type="term" value="P:tetrahydrofolate biosynthetic process"/>
    <property type="evidence" value="ECO:0007669"/>
    <property type="project" value="UniProtKB-UniPathway"/>
</dbReference>
<keyword evidence="5 14" id="KW-0808">Transferase</keyword>
<evidence type="ECO:0000256" key="1">
    <source>
        <dbReference type="ARBA" id="ARBA00005051"/>
    </source>
</evidence>